<gene>
    <name evidence="3" type="ORF">FRZ54_11325</name>
</gene>
<dbReference type="Gene3D" id="2.40.160.20">
    <property type="match status" value="1"/>
</dbReference>
<feature type="domain" description="Outer membrane protein beta-barrel" evidence="2">
    <location>
        <begin position="25"/>
        <end position="184"/>
    </location>
</feature>
<evidence type="ECO:0000259" key="2">
    <source>
        <dbReference type="Pfam" id="PF13568"/>
    </source>
</evidence>
<feature type="signal peptide" evidence="1">
    <location>
        <begin position="1"/>
        <end position="20"/>
    </location>
</feature>
<evidence type="ECO:0000313" key="3">
    <source>
        <dbReference type="EMBL" id="QEC63142.1"/>
    </source>
</evidence>
<name>A0A5B8UW59_9SPHI</name>
<dbReference type="InterPro" id="IPR025665">
    <property type="entry name" value="Beta-barrel_OMP_2"/>
</dbReference>
<dbReference type="OrthoDB" id="947434at2"/>
<dbReference type="EMBL" id="CP042436">
    <property type="protein sequence ID" value="QEC63142.1"/>
    <property type="molecule type" value="Genomic_DNA"/>
</dbReference>
<feature type="chain" id="PRO_5022982221" evidence="1">
    <location>
        <begin position="21"/>
        <end position="209"/>
    </location>
</feature>
<evidence type="ECO:0000313" key="4">
    <source>
        <dbReference type="Proteomes" id="UP000321479"/>
    </source>
</evidence>
<dbReference type="InterPro" id="IPR011250">
    <property type="entry name" value="OMP/PagP_B-barrel"/>
</dbReference>
<dbReference type="KEGG" id="mgin:FRZ54_11325"/>
<dbReference type="RefSeq" id="WP_147031718.1">
    <property type="nucleotide sequence ID" value="NZ_CP042436.1"/>
</dbReference>
<dbReference type="AlphaFoldDB" id="A0A5B8UW59"/>
<evidence type="ECO:0000256" key="1">
    <source>
        <dbReference type="SAM" id="SignalP"/>
    </source>
</evidence>
<organism evidence="3 4">
    <name type="scientific">Mucilaginibacter ginsenosidivorans</name>
    <dbReference type="NCBI Taxonomy" id="398053"/>
    <lineage>
        <taxon>Bacteria</taxon>
        <taxon>Pseudomonadati</taxon>
        <taxon>Bacteroidota</taxon>
        <taxon>Sphingobacteriia</taxon>
        <taxon>Sphingobacteriales</taxon>
        <taxon>Sphingobacteriaceae</taxon>
        <taxon>Mucilaginibacter</taxon>
    </lineage>
</organism>
<keyword evidence="4" id="KW-1185">Reference proteome</keyword>
<dbReference type="Proteomes" id="UP000321479">
    <property type="component" value="Chromosome"/>
</dbReference>
<proteinExistence type="predicted"/>
<dbReference type="SUPFAM" id="SSF56925">
    <property type="entry name" value="OMPA-like"/>
    <property type="match status" value="1"/>
</dbReference>
<accession>A0A5B8UW59</accession>
<protein>
    <submittedName>
        <fullName evidence="3">PorT family protein</fullName>
    </submittedName>
</protein>
<sequence length="209" mass="22662">MKKIIITILILSGIYTAASAQSLNTGEFGVNVGLNTSSVQYSGTGENSDYKAGVNIGISGEYYFSDRWGIKAKVSYDQKGWGNGFLVLDDGTEIDGVDYHLNYITVPVMADWHFGRRRNWYLDFGPYVGFLASASETSHSADVKPLFNNTDVGIAFGIGVKIPVSRTASVFFEYDGQGGLNNVFSTSEGGTFQNIRSGFNVGLLFPIGK</sequence>
<dbReference type="Pfam" id="PF13568">
    <property type="entry name" value="OMP_b-brl_2"/>
    <property type="match status" value="1"/>
</dbReference>
<keyword evidence="1" id="KW-0732">Signal</keyword>
<reference evidence="3 4" key="1">
    <citation type="journal article" date="2017" name="Curr. Microbiol.">
        <title>Mucilaginibacter ginsenosidivorans sp. nov., Isolated from Soil of Ginseng Field.</title>
        <authorList>
            <person name="Kim M.M."/>
            <person name="Siddiqi M.Z."/>
            <person name="Im W.T."/>
        </authorList>
    </citation>
    <scope>NUCLEOTIDE SEQUENCE [LARGE SCALE GENOMIC DNA]</scope>
    <source>
        <strain evidence="3 4">Gsoil 3017</strain>
    </source>
</reference>